<evidence type="ECO:0000313" key="3">
    <source>
        <dbReference type="EnsemblPlants" id="OMERI07G19950.1"/>
    </source>
</evidence>
<feature type="chain" id="PRO_5002358161" description="Dirigent protein" evidence="2">
    <location>
        <begin position="23"/>
        <end position="143"/>
    </location>
</feature>
<evidence type="ECO:0008006" key="5">
    <source>
        <dbReference type="Google" id="ProtNLM"/>
    </source>
</evidence>
<sequence length="143" mass="16119">MAAWSMASLIVAAIFLLRLTSASVAHGRRSSNRRRFVSSYDEPCMEMRLYLHDIRDKTSPPKDRPTRQPIGCGKNHEYSEGLLLLTERQTMGCKSARGETEKEGDVDRSTSEHAGSKTSETLWCERIALIFNYSDADGVYVRS</sequence>
<feature type="region of interest" description="Disordered" evidence="1">
    <location>
        <begin position="54"/>
        <end position="75"/>
    </location>
</feature>
<feature type="compositionally biased region" description="Basic and acidic residues" evidence="1">
    <location>
        <begin position="96"/>
        <end position="113"/>
    </location>
</feature>
<accession>A0A0E0EEY3</accession>
<dbReference type="Gramene" id="OMERI07G19950.1">
    <property type="protein sequence ID" value="OMERI07G19950.1"/>
    <property type="gene ID" value="OMERI07G19950"/>
</dbReference>
<dbReference type="AlphaFoldDB" id="A0A0E0EEY3"/>
<evidence type="ECO:0000313" key="4">
    <source>
        <dbReference type="Proteomes" id="UP000008021"/>
    </source>
</evidence>
<reference evidence="3" key="2">
    <citation type="submission" date="2018-05" db="EMBL/GenBank/DDBJ databases">
        <title>OmerRS3 (Oryza meridionalis Reference Sequence Version 3).</title>
        <authorList>
            <person name="Zhang J."/>
            <person name="Kudrna D."/>
            <person name="Lee S."/>
            <person name="Talag J."/>
            <person name="Welchert J."/>
            <person name="Wing R.A."/>
        </authorList>
    </citation>
    <scope>NUCLEOTIDE SEQUENCE [LARGE SCALE GENOMIC DNA]</scope>
    <source>
        <strain evidence="3">cv. OR44</strain>
    </source>
</reference>
<protein>
    <recommendedName>
        <fullName evidence="5">Dirigent protein</fullName>
    </recommendedName>
</protein>
<feature type="signal peptide" evidence="2">
    <location>
        <begin position="1"/>
        <end position="22"/>
    </location>
</feature>
<name>A0A0E0EEY3_9ORYZ</name>
<organism evidence="3">
    <name type="scientific">Oryza meridionalis</name>
    <dbReference type="NCBI Taxonomy" id="40149"/>
    <lineage>
        <taxon>Eukaryota</taxon>
        <taxon>Viridiplantae</taxon>
        <taxon>Streptophyta</taxon>
        <taxon>Embryophyta</taxon>
        <taxon>Tracheophyta</taxon>
        <taxon>Spermatophyta</taxon>
        <taxon>Magnoliopsida</taxon>
        <taxon>Liliopsida</taxon>
        <taxon>Poales</taxon>
        <taxon>Poaceae</taxon>
        <taxon>BOP clade</taxon>
        <taxon>Oryzoideae</taxon>
        <taxon>Oryzeae</taxon>
        <taxon>Oryzinae</taxon>
        <taxon>Oryza</taxon>
    </lineage>
</organism>
<reference evidence="3" key="1">
    <citation type="submission" date="2015-04" db="UniProtKB">
        <authorList>
            <consortium name="EnsemblPlants"/>
        </authorList>
    </citation>
    <scope>IDENTIFICATION</scope>
</reference>
<dbReference type="EnsemblPlants" id="OMERI07G19950.1">
    <property type="protein sequence ID" value="OMERI07G19950.1"/>
    <property type="gene ID" value="OMERI07G19950"/>
</dbReference>
<keyword evidence="4" id="KW-1185">Reference proteome</keyword>
<evidence type="ECO:0000256" key="2">
    <source>
        <dbReference type="SAM" id="SignalP"/>
    </source>
</evidence>
<proteinExistence type="predicted"/>
<dbReference type="Proteomes" id="UP000008021">
    <property type="component" value="Chromosome 7"/>
</dbReference>
<keyword evidence="2" id="KW-0732">Signal</keyword>
<dbReference type="HOGENOM" id="CLU_1809282_0_0_1"/>
<feature type="region of interest" description="Disordered" evidence="1">
    <location>
        <begin position="93"/>
        <end position="113"/>
    </location>
</feature>
<feature type="compositionally biased region" description="Basic and acidic residues" evidence="1">
    <location>
        <begin position="54"/>
        <end position="66"/>
    </location>
</feature>
<evidence type="ECO:0000256" key="1">
    <source>
        <dbReference type="SAM" id="MobiDB-lite"/>
    </source>
</evidence>